<proteinExistence type="inferred from homology"/>
<dbReference type="GO" id="GO:0003677">
    <property type="term" value="F:DNA binding"/>
    <property type="evidence" value="ECO:0007669"/>
    <property type="project" value="InterPro"/>
</dbReference>
<reference evidence="9 10" key="1">
    <citation type="journal article" date="2018" name="Front. Plant Sci.">
        <title>Red Clover (Trifolium pratense) and Zigzag Clover (T. medium) - A Picture of Genomic Similarities and Differences.</title>
        <authorList>
            <person name="Dluhosova J."/>
            <person name="Istvanek J."/>
            <person name="Nedelnik J."/>
            <person name="Repkova J."/>
        </authorList>
    </citation>
    <scope>NUCLEOTIDE SEQUENCE [LARGE SCALE GENOMIC DNA]</scope>
    <source>
        <strain evidence="10">cv. 10/8</strain>
        <tissue evidence="9">Leaf</tissue>
    </source>
</reference>
<dbReference type="InterPro" id="IPR015712">
    <property type="entry name" value="DNA-dir_RNA_pol_su2"/>
</dbReference>
<protein>
    <recommendedName>
        <fullName evidence="2">DNA-directed RNA polymerase</fullName>
        <ecNumber evidence="2">2.7.7.6</ecNumber>
    </recommendedName>
</protein>
<dbReference type="InterPro" id="IPR037034">
    <property type="entry name" value="RNA_pol_Rpb2_2_sf"/>
</dbReference>
<comment type="similarity">
    <text evidence="1">Belongs to the RNA polymerase beta chain family.</text>
</comment>
<dbReference type="GO" id="GO:0006351">
    <property type="term" value="P:DNA-templated transcription"/>
    <property type="evidence" value="ECO:0007669"/>
    <property type="project" value="InterPro"/>
</dbReference>
<evidence type="ECO:0000313" key="9">
    <source>
        <dbReference type="EMBL" id="MCI00802.1"/>
    </source>
</evidence>
<feature type="non-terminal residue" evidence="9">
    <location>
        <position position="115"/>
    </location>
</feature>
<evidence type="ECO:0000256" key="2">
    <source>
        <dbReference type="ARBA" id="ARBA00012418"/>
    </source>
</evidence>
<keyword evidence="5" id="KW-0548">Nucleotidyltransferase</keyword>
<dbReference type="Gene3D" id="3.90.1110.10">
    <property type="entry name" value="RNA polymerase Rpb2, domain 2"/>
    <property type="match status" value="1"/>
</dbReference>
<comment type="catalytic activity">
    <reaction evidence="7">
        <text>RNA(n) + a ribonucleoside 5'-triphosphate = RNA(n+1) + diphosphate</text>
        <dbReference type="Rhea" id="RHEA:21248"/>
        <dbReference type="Rhea" id="RHEA-COMP:14527"/>
        <dbReference type="Rhea" id="RHEA-COMP:17342"/>
        <dbReference type="ChEBI" id="CHEBI:33019"/>
        <dbReference type="ChEBI" id="CHEBI:61557"/>
        <dbReference type="ChEBI" id="CHEBI:140395"/>
        <dbReference type="EC" id="2.7.7.6"/>
    </reaction>
</comment>
<dbReference type="EC" id="2.7.7.6" evidence="2"/>
<dbReference type="SUPFAM" id="SSF64484">
    <property type="entry name" value="beta and beta-prime subunits of DNA dependent RNA-polymerase"/>
    <property type="match status" value="1"/>
</dbReference>
<dbReference type="GO" id="GO:0003899">
    <property type="term" value="F:DNA-directed RNA polymerase activity"/>
    <property type="evidence" value="ECO:0007669"/>
    <property type="project" value="UniProtKB-EC"/>
</dbReference>
<evidence type="ECO:0000256" key="5">
    <source>
        <dbReference type="ARBA" id="ARBA00022695"/>
    </source>
</evidence>
<evidence type="ECO:0000259" key="8">
    <source>
        <dbReference type="Pfam" id="PF04561"/>
    </source>
</evidence>
<dbReference type="EMBL" id="LXQA010044276">
    <property type="protein sequence ID" value="MCI00802.1"/>
    <property type="molecule type" value="Genomic_DNA"/>
</dbReference>
<accession>A0A392NN14</accession>
<evidence type="ECO:0000256" key="7">
    <source>
        <dbReference type="ARBA" id="ARBA00048552"/>
    </source>
</evidence>
<dbReference type="Pfam" id="PF04561">
    <property type="entry name" value="RNA_pol_Rpb2_2"/>
    <property type="match status" value="1"/>
</dbReference>
<evidence type="ECO:0000313" key="10">
    <source>
        <dbReference type="Proteomes" id="UP000265520"/>
    </source>
</evidence>
<evidence type="ECO:0000256" key="1">
    <source>
        <dbReference type="ARBA" id="ARBA00006835"/>
    </source>
</evidence>
<dbReference type="PANTHER" id="PTHR20856">
    <property type="entry name" value="DNA-DIRECTED RNA POLYMERASE I SUBUNIT 2"/>
    <property type="match status" value="1"/>
</dbReference>
<keyword evidence="4" id="KW-0808">Transferase</keyword>
<keyword evidence="10" id="KW-1185">Reference proteome</keyword>
<dbReference type="InterPro" id="IPR007642">
    <property type="entry name" value="RNA_pol_Rpb2_2"/>
</dbReference>
<evidence type="ECO:0000256" key="6">
    <source>
        <dbReference type="ARBA" id="ARBA00023163"/>
    </source>
</evidence>
<sequence length="115" mass="13448">MSTNHVYVFKQSRPNKYSFVAEVRSMAESQNRPPSTMFVRMLSRASSKWGFSGRYIRATLPYIRTEIPIIIVFRALGFVSDKDILQHICYDFSDTQMMELLRPSLEEAFVIQNQE</sequence>
<feature type="domain" description="RNA polymerase Rpb2" evidence="8">
    <location>
        <begin position="3"/>
        <end position="115"/>
    </location>
</feature>
<keyword evidence="3 9" id="KW-0240">DNA-directed RNA polymerase</keyword>
<dbReference type="GO" id="GO:0000428">
    <property type="term" value="C:DNA-directed RNA polymerase complex"/>
    <property type="evidence" value="ECO:0007669"/>
    <property type="project" value="UniProtKB-KW"/>
</dbReference>
<keyword evidence="6" id="KW-0804">Transcription</keyword>
<comment type="caution">
    <text evidence="9">The sequence shown here is derived from an EMBL/GenBank/DDBJ whole genome shotgun (WGS) entry which is preliminary data.</text>
</comment>
<dbReference type="GO" id="GO:0032549">
    <property type="term" value="F:ribonucleoside binding"/>
    <property type="evidence" value="ECO:0007669"/>
    <property type="project" value="InterPro"/>
</dbReference>
<name>A0A392NN14_9FABA</name>
<dbReference type="Proteomes" id="UP000265520">
    <property type="component" value="Unassembled WGS sequence"/>
</dbReference>
<evidence type="ECO:0000256" key="3">
    <source>
        <dbReference type="ARBA" id="ARBA00022478"/>
    </source>
</evidence>
<organism evidence="9 10">
    <name type="scientific">Trifolium medium</name>
    <dbReference type="NCBI Taxonomy" id="97028"/>
    <lineage>
        <taxon>Eukaryota</taxon>
        <taxon>Viridiplantae</taxon>
        <taxon>Streptophyta</taxon>
        <taxon>Embryophyta</taxon>
        <taxon>Tracheophyta</taxon>
        <taxon>Spermatophyta</taxon>
        <taxon>Magnoliopsida</taxon>
        <taxon>eudicotyledons</taxon>
        <taxon>Gunneridae</taxon>
        <taxon>Pentapetalae</taxon>
        <taxon>rosids</taxon>
        <taxon>fabids</taxon>
        <taxon>Fabales</taxon>
        <taxon>Fabaceae</taxon>
        <taxon>Papilionoideae</taxon>
        <taxon>50 kb inversion clade</taxon>
        <taxon>NPAAA clade</taxon>
        <taxon>Hologalegina</taxon>
        <taxon>IRL clade</taxon>
        <taxon>Trifolieae</taxon>
        <taxon>Trifolium</taxon>
    </lineage>
</organism>
<evidence type="ECO:0000256" key="4">
    <source>
        <dbReference type="ARBA" id="ARBA00022679"/>
    </source>
</evidence>
<dbReference type="AlphaFoldDB" id="A0A392NN14"/>